<evidence type="ECO:0000313" key="1">
    <source>
        <dbReference type="EMBL" id="ECG8066828.1"/>
    </source>
</evidence>
<dbReference type="SUPFAM" id="SSF52540">
    <property type="entry name" value="P-loop containing nucleoside triphosphate hydrolases"/>
    <property type="match status" value="1"/>
</dbReference>
<comment type="caution">
    <text evidence="1">The sequence shown here is derived from an EMBL/GenBank/DDBJ whole genome shotgun (WGS) entry which is preliminary data.</text>
</comment>
<sequence length="728" mass="83554">MKLELDLENCYGINKLVKELDFARIDGIDGVCSLYAPNGTLKTSLAKTLKDIEEGKPSKDIIFPDRETKRLVTLDGLPATTEQIMVINSYDESYSSKQVSTLLVNEALKRDYDEALKEVDDKRVLLIKDLAKSSGKQNKAIPELICEAFDRPEKEFLDLLAELKSQNTQDYSSLAEFKYGDLFNPKVLDLAATDSFDQELTDYVETYEKLISESAVLSRNFNHQKAGTVSKSLSDTGFFDASHSINLSINGQKQEVTSKDRLNEILQEEQNKVFQNPELKEKFSKVDKKLTTKETQVFRDFISVHQALLPEYKDVKSFKKKLITSYLQLHQSSWDDLVSTYKSNQEKVEYIVDQARQQETIWKSVVDIFNKRFSVPFKLRVDNQDDVILNNAAPSIEFDFDDGRGGQQKVKHETLLDTLSQGEKRALYILNVLFEIEAKKNSGAPVLIVIDDIADSFDYKNKYAIVEYLRDIAQVSHFYLLILTHNFDFHRIVGGRIIGSRNRVARQRRMLATKTSTEININPEKYQNDVFVAWKAGLCWNESYMLASIPFVRNLAEYCGHGAHYLTLTSLLHLKINSQNITVQNLQDIYRAVLVDKPDLILPDSASNVINKIFQKADELSRDAHESPDLESKVIVAMAIRLKAEQFMIAQINDQIFVDGIESNQTRALFDKYVELFPREREIIRLLDQVNLMTPENIHLNSFMYEPILDMSAHRLYSLYNEVKQLEN</sequence>
<dbReference type="InterPro" id="IPR027417">
    <property type="entry name" value="P-loop_NTPase"/>
</dbReference>
<protein>
    <recommendedName>
        <fullName evidence="2">Phage infection protein</fullName>
    </recommendedName>
</protein>
<dbReference type="Gene3D" id="3.40.50.300">
    <property type="entry name" value="P-loop containing nucleotide triphosphate hydrolases"/>
    <property type="match status" value="1"/>
</dbReference>
<accession>A0A5Y2ZXY7</accession>
<evidence type="ECO:0008006" key="2">
    <source>
        <dbReference type="Google" id="ProtNLM"/>
    </source>
</evidence>
<proteinExistence type="predicted"/>
<gene>
    <name evidence="1" type="ORF">FNG02_15270</name>
</gene>
<name>A0A5Y2ZXY7_SALER</name>
<reference evidence="1" key="1">
    <citation type="submission" date="2019-07" db="EMBL/GenBank/DDBJ databases">
        <authorList>
            <consortium name="PulseNet: The National Subtyping Network for Foodborne Disease Surveillance"/>
            <person name="Tarr C.L."/>
            <person name="Trees E."/>
            <person name="Katz L.S."/>
            <person name="Carleton-Romer H.A."/>
            <person name="Stroika S."/>
            <person name="Kucerova Z."/>
            <person name="Roache K.F."/>
            <person name="Sabol A.L."/>
            <person name="Besser J."/>
            <person name="Gerner-Smidt P."/>
        </authorList>
    </citation>
    <scope>NUCLEOTIDE SEQUENCE</scope>
    <source>
        <strain evidence="1">PNUSAS081329</strain>
    </source>
</reference>
<organism evidence="1">
    <name type="scientific">Salmonella enterica</name>
    <name type="common">Salmonella choleraesuis</name>
    <dbReference type="NCBI Taxonomy" id="28901"/>
    <lineage>
        <taxon>Bacteria</taxon>
        <taxon>Pseudomonadati</taxon>
        <taxon>Pseudomonadota</taxon>
        <taxon>Gammaproteobacteria</taxon>
        <taxon>Enterobacterales</taxon>
        <taxon>Enterobacteriaceae</taxon>
        <taxon>Salmonella</taxon>
    </lineage>
</organism>
<dbReference type="AlphaFoldDB" id="A0A5Y2ZXY7"/>
<dbReference type="EMBL" id="AAIPPN010000005">
    <property type="protein sequence ID" value="ECG8066828.1"/>
    <property type="molecule type" value="Genomic_DNA"/>
</dbReference>